<dbReference type="CDD" id="cd03801">
    <property type="entry name" value="GT4_PimA-like"/>
    <property type="match status" value="1"/>
</dbReference>
<dbReference type="EMBL" id="LCDO01000001">
    <property type="protein sequence ID" value="KKS57409.1"/>
    <property type="molecule type" value="Genomic_DNA"/>
</dbReference>
<keyword evidence="3" id="KW-0808">Transferase</keyword>
<dbReference type="Pfam" id="PF00534">
    <property type="entry name" value="Glycos_transf_1"/>
    <property type="match status" value="1"/>
</dbReference>
<name>A0A0G1A8Z4_9BACT</name>
<organism evidence="3 4">
    <name type="scientific">Candidatus Magasanikbacteria bacterium GW2011_GWA2_42_32</name>
    <dbReference type="NCBI Taxonomy" id="1619039"/>
    <lineage>
        <taxon>Bacteria</taxon>
        <taxon>Candidatus Magasanikiibacteriota</taxon>
    </lineage>
</organism>
<dbReference type="SUPFAM" id="SSF53756">
    <property type="entry name" value="UDP-Glycosyltransferase/glycogen phosphorylase"/>
    <property type="match status" value="1"/>
</dbReference>
<dbReference type="PANTHER" id="PTHR45947">
    <property type="entry name" value="SULFOQUINOVOSYL TRANSFERASE SQD2"/>
    <property type="match status" value="1"/>
</dbReference>
<feature type="domain" description="Glycosyl transferase family 1" evidence="1">
    <location>
        <begin position="219"/>
        <end position="382"/>
    </location>
</feature>
<reference evidence="3 4" key="1">
    <citation type="journal article" date="2015" name="Nature">
        <title>rRNA introns, odd ribosomes, and small enigmatic genomes across a large radiation of phyla.</title>
        <authorList>
            <person name="Brown C.T."/>
            <person name="Hug L.A."/>
            <person name="Thomas B.C."/>
            <person name="Sharon I."/>
            <person name="Castelle C.J."/>
            <person name="Singh A."/>
            <person name="Wilkins M.J."/>
            <person name="Williams K.H."/>
            <person name="Banfield J.F."/>
        </authorList>
    </citation>
    <scope>NUCLEOTIDE SEQUENCE [LARGE SCALE GENOMIC DNA]</scope>
</reference>
<dbReference type="Proteomes" id="UP000034837">
    <property type="component" value="Unassembled WGS sequence"/>
</dbReference>
<dbReference type="InterPro" id="IPR028098">
    <property type="entry name" value="Glyco_trans_4-like_N"/>
</dbReference>
<dbReference type="InterPro" id="IPR050194">
    <property type="entry name" value="Glycosyltransferase_grp1"/>
</dbReference>
<dbReference type="Gene3D" id="3.40.50.2000">
    <property type="entry name" value="Glycogen Phosphorylase B"/>
    <property type="match status" value="2"/>
</dbReference>
<protein>
    <submittedName>
        <fullName evidence="3">Glycosyl transferase group 1</fullName>
    </submittedName>
</protein>
<dbReference type="InterPro" id="IPR001296">
    <property type="entry name" value="Glyco_trans_1"/>
</dbReference>
<feature type="domain" description="Glycosyltransferase subfamily 4-like N-terminal" evidence="2">
    <location>
        <begin position="16"/>
        <end position="206"/>
    </location>
</feature>
<dbReference type="PANTHER" id="PTHR45947:SF3">
    <property type="entry name" value="SULFOQUINOVOSYL TRANSFERASE SQD2"/>
    <property type="match status" value="1"/>
</dbReference>
<evidence type="ECO:0000313" key="4">
    <source>
        <dbReference type="Proteomes" id="UP000034837"/>
    </source>
</evidence>
<evidence type="ECO:0000313" key="3">
    <source>
        <dbReference type="EMBL" id="KKS57409.1"/>
    </source>
</evidence>
<comment type="caution">
    <text evidence="3">The sequence shown here is derived from an EMBL/GenBank/DDBJ whole genome shotgun (WGS) entry which is preliminary data.</text>
</comment>
<accession>A0A0G1A8Z4</accession>
<evidence type="ECO:0000259" key="2">
    <source>
        <dbReference type="Pfam" id="PF13439"/>
    </source>
</evidence>
<sequence>MKIGILQDNFFPEGKGGAALVAQNLALGLKERGYDVFVVTSTKKNDRLEEKDGLRTYYLKTKDFGFFKYYLCLYNHQIVGRVEEILKREKPDIVHAHNLNTALSYYCLKIAKKYASKVFLTAHDTMLLTYGKLATKGYLENFDLKIKIIDQIKQAGKQYNPWRNVLIRYYLKNVNKIFAISKVLKNFLEANGLKNVELIYNGINLQEFEIKDEEIIDFKKKYNLINKKIIFWGGRLSQPKGGHQVLSALKIISQKKDNIVLLVAGVGEFYEEFFLSFAKQLGVDKNILFLGNVDHEKMKDIYSASDVILYPSIYFDPFGLINIEAMACKKPVVGTCYGGTPEIVLDGETGYIVNPFDASLMAQKIIELFNNEEQAKQFGLNGLERVKKVFTLELQIRKTLDYYKLL</sequence>
<evidence type="ECO:0000259" key="1">
    <source>
        <dbReference type="Pfam" id="PF00534"/>
    </source>
</evidence>
<dbReference type="Pfam" id="PF13439">
    <property type="entry name" value="Glyco_transf_4"/>
    <property type="match status" value="1"/>
</dbReference>
<proteinExistence type="predicted"/>
<dbReference type="GO" id="GO:0016757">
    <property type="term" value="F:glycosyltransferase activity"/>
    <property type="evidence" value="ECO:0007669"/>
    <property type="project" value="InterPro"/>
</dbReference>
<dbReference type="AlphaFoldDB" id="A0A0G1A8Z4"/>
<gene>
    <name evidence="3" type="ORF">UV20_C0001G0049</name>
</gene>